<evidence type="ECO:0000256" key="1">
    <source>
        <dbReference type="SAM" id="Phobius"/>
    </source>
</evidence>
<keyword evidence="1" id="KW-0472">Membrane</keyword>
<organism evidence="2 3">
    <name type="scientific">Orchesella dallaii</name>
    <dbReference type="NCBI Taxonomy" id="48710"/>
    <lineage>
        <taxon>Eukaryota</taxon>
        <taxon>Metazoa</taxon>
        <taxon>Ecdysozoa</taxon>
        <taxon>Arthropoda</taxon>
        <taxon>Hexapoda</taxon>
        <taxon>Collembola</taxon>
        <taxon>Entomobryomorpha</taxon>
        <taxon>Entomobryoidea</taxon>
        <taxon>Orchesellidae</taxon>
        <taxon>Orchesellinae</taxon>
        <taxon>Orchesella</taxon>
    </lineage>
</organism>
<accession>A0ABP1RLI8</accession>
<dbReference type="EMBL" id="CAXLJM020000081">
    <property type="protein sequence ID" value="CAL8130174.1"/>
    <property type="molecule type" value="Genomic_DNA"/>
</dbReference>
<gene>
    <name evidence="2" type="ORF">ODALV1_LOCUS23601</name>
</gene>
<proteinExistence type="predicted"/>
<evidence type="ECO:0000313" key="3">
    <source>
        <dbReference type="Proteomes" id="UP001642540"/>
    </source>
</evidence>
<keyword evidence="3" id="KW-1185">Reference proteome</keyword>
<keyword evidence="1" id="KW-1133">Transmembrane helix</keyword>
<dbReference type="SUPFAM" id="SSF53850">
    <property type="entry name" value="Periplasmic binding protein-like II"/>
    <property type="match status" value="1"/>
</dbReference>
<dbReference type="Gene3D" id="3.40.190.10">
    <property type="entry name" value="Periplasmic binding protein-like II"/>
    <property type="match status" value="1"/>
</dbReference>
<name>A0ABP1RLI8_9HEXA</name>
<reference evidence="2 3" key="1">
    <citation type="submission" date="2024-08" db="EMBL/GenBank/DDBJ databases">
        <authorList>
            <person name="Cucini C."/>
            <person name="Frati F."/>
        </authorList>
    </citation>
    <scope>NUCLEOTIDE SEQUENCE [LARGE SCALE GENOMIC DNA]</scope>
</reference>
<dbReference type="Proteomes" id="UP001642540">
    <property type="component" value="Unassembled WGS sequence"/>
</dbReference>
<feature type="transmembrane region" description="Helical" evidence="1">
    <location>
        <begin position="425"/>
        <end position="447"/>
    </location>
</feature>
<protein>
    <submittedName>
        <fullName evidence="2">Uncharacterized protein</fullName>
    </submittedName>
</protein>
<comment type="caution">
    <text evidence="2">The sequence shown here is derived from an EMBL/GenBank/DDBJ whole genome shotgun (WGS) entry which is preliminary data.</text>
</comment>
<keyword evidence="1" id="KW-0812">Transmembrane</keyword>
<evidence type="ECO:0000313" key="2">
    <source>
        <dbReference type="EMBL" id="CAL8130174.1"/>
    </source>
</evidence>
<sequence length="478" mass="54430">MDSFFECVKGSSTKVGKVCSWMQLNSIFKLIFYTSLCCPSLLSGESVKILKIKEELTTSQLLSYVTNCLLLDGESVVIISDKATIPPNVVHVDVAFVVAQEFVSSDLGFFLRFDMVQTSQFSAAAKRTNFIFTMNSKSEVQPLISKVDEELKFLQISSINKLIWQPFTTFLWMETDQSFESGGGNAHFIPSQNHMNSWFEKYKPDFTIGTGVFFVFMALTKEITTQTQCCVEFFAWEVYNLKHNLIIEAISNDPFLNPKYQSSKLESGSEKYSVYTFLERFRRRSNFRGVNIAAAVPEEALKGLSDWIAVIRVGNGNTSKIKLDHGFSVNIFHDLQLMMNFEEEVILGGKDKQTIASNETQMPLIPELNTDKADISLYQASMYKDRAEVCTFLQPTYSGIYRAFFQQPTASSIRDIVSAPFKAQLWLTLFATWIFLVGFIHCWASLAKRRQLCSYYRDNRFVDEIGMWVIAASCQKCN</sequence>